<organism evidence="1 4">
    <name type="scientific">Algibacter amylolyticus</name>
    <dbReference type="NCBI Taxonomy" id="1608400"/>
    <lineage>
        <taxon>Bacteria</taxon>
        <taxon>Pseudomonadati</taxon>
        <taxon>Bacteroidota</taxon>
        <taxon>Flavobacteriia</taxon>
        <taxon>Flavobacteriales</taxon>
        <taxon>Flavobacteriaceae</taxon>
        <taxon>Algibacter</taxon>
    </lineage>
</organism>
<reference evidence="1" key="3">
    <citation type="submission" date="2019-09" db="EMBL/GenBank/DDBJ databases">
        <authorList>
            <person name="Zhang D.-C."/>
        </authorList>
    </citation>
    <scope>NUCLEOTIDE SEQUENCE</scope>
    <source>
        <strain evidence="1">RU-4-M-4</strain>
    </source>
</reference>
<gene>
    <name evidence="1" type="ORF">F2B50_07100</name>
    <name evidence="2" type="ORF">FPF71_07100</name>
</gene>
<dbReference type="Proteomes" id="UP000322315">
    <property type="component" value="Unassembled WGS sequence"/>
</dbReference>
<accession>A0A5M7BAD1</accession>
<evidence type="ECO:0000313" key="1">
    <source>
        <dbReference type="EMBL" id="KAA5825670.1"/>
    </source>
</evidence>
<name>A0A5M7BAD1_9FLAO</name>
<dbReference type="EMBL" id="VWRS01000003">
    <property type="protein sequence ID" value="KAA5825670.1"/>
    <property type="molecule type" value="Genomic_DNA"/>
</dbReference>
<dbReference type="Proteomes" id="UP000315145">
    <property type="component" value="Unassembled WGS sequence"/>
</dbReference>
<sequence length="250" mass="26451">MTISLMNKNFLILTLALIVSIAINAQEVRVIDNKGTLETIRNNQVTTAAIAPVNALEGDVWFDTSGTTSVTKTFDGTNWVSNSVNVYNGFFIVTGSGVTTVSAIPFQPSQVSFVAHANVESLDINEDNGVGNNARGISNSQGSMNGFARLNNDSSITQQVIFSGTHGNSINDISRFSSSSNCLGLRYGDQNGSNLGVVTGAFTGFTTDGFTINVTYTNGVITANSTNPVVNVQPADVQAEDVVVLFTAYR</sequence>
<dbReference type="AlphaFoldDB" id="A0A5M7BAD1"/>
<reference evidence="2 3" key="2">
    <citation type="submission" date="2019-07" db="EMBL/GenBank/DDBJ databases">
        <title>Algibacter marinivivus sp. nov., isolated from the surface of a marine red alga.</title>
        <authorList>
            <person name="Zhong X."/>
            <person name="Xu W."/>
            <person name="Zhang Y."/>
            <person name="Zhang Q."/>
            <person name="Du Z."/>
        </authorList>
    </citation>
    <scope>NUCLEOTIDE SEQUENCE [LARGE SCALE GENOMIC DNA]</scope>
    <source>
        <strain evidence="2 3">RU-4-M-4</strain>
    </source>
</reference>
<reference evidence="1 4" key="1">
    <citation type="journal article" date="2015" name="Int. J. Syst. Evol. Microbiol.">
        <title>Algibacter amylolyticus sp. nov., isolated from intertidal sediment.</title>
        <authorList>
            <person name="Zhang D.C."/>
            <person name="Wu J."/>
            <person name="Neuner K."/>
            <person name="Yao J."/>
            <person name="Margesin R."/>
        </authorList>
    </citation>
    <scope>NUCLEOTIDE SEQUENCE [LARGE SCALE GENOMIC DNA]</scope>
    <source>
        <strain evidence="1 4">RU-4-M-4</strain>
    </source>
</reference>
<dbReference type="EMBL" id="VMBF01000003">
    <property type="protein sequence ID" value="TSJ79968.1"/>
    <property type="molecule type" value="Genomic_DNA"/>
</dbReference>
<keyword evidence="3" id="KW-1185">Reference proteome</keyword>
<evidence type="ECO:0000313" key="2">
    <source>
        <dbReference type="EMBL" id="TSJ79968.1"/>
    </source>
</evidence>
<evidence type="ECO:0000313" key="4">
    <source>
        <dbReference type="Proteomes" id="UP000322315"/>
    </source>
</evidence>
<proteinExistence type="predicted"/>
<evidence type="ECO:0000313" key="3">
    <source>
        <dbReference type="Proteomes" id="UP000315145"/>
    </source>
</evidence>
<comment type="caution">
    <text evidence="1">The sequence shown here is derived from an EMBL/GenBank/DDBJ whole genome shotgun (WGS) entry which is preliminary data.</text>
</comment>
<protein>
    <submittedName>
        <fullName evidence="1">Uncharacterized protein</fullName>
    </submittedName>
</protein>